<keyword evidence="2" id="KW-1185">Reference proteome</keyword>
<dbReference type="AlphaFoldDB" id="A0AAD7H3Q4"/>
<sequence length="73" mass="7957">MPPVRSGSFLLAVRSGPCWTYAGRLTNNTSDCPCVSGPGYPCPVAIFELVLLRPWYWTHSHLAARGQSIGHPC</sequence>
<dbReference type="Proteomes" id="UP001215598">
    <property type="component" value="Unassembled WGS sequence"/>
</dbReference>
<comment type="caution">
    <text evidence="1">The sequence shown here is derived from an EMBL/GenBank/DDBJ whole genome shotgun (WGS) entry which is preliminary data.</text>
</comment>
<protein>
    <submittedName>
        <fullName evidence="1">Uncharacterized protein</fullName>
    </submittedName>
</protein>
<proteinExistence type="predicted"/>
<name>A0AAD7H3Q4_9AGAR</name>
<dbReference type="EMBL" id="JARKIB010000404">
    <property type="protein sequence ID" value="KAJ7711104.1"/>
    <property type="molecule type" value="Genomic_DNA"/>
</dbReference>
<evidence type="ECO:0000313" key="1">
    <source>
        <dbReference type="EMBL" id="KAJ7711104.1"/>
    </source>
</evidence>
<accession>A0AAD7H3Q4</accession>
<organism evidence="1 2">
    <name type="scientific">Mycena metata</name>
    <dbReference type="NCBI Taxonomy" id="1033252"/>
    <lineage>
        <taxon>Eukaryota</taxon>
        <taxon>Fungi</taxon>
        <taxon>Dikarya</taxon>
        <taxon>Basidiomycota</taxon>
        <taxon>Agaricomycotina</taxon>
        <taxon>Agaricomycetes</taxon>
        <taxon>Agaricomycetidae</taxon>
        <taxon>Agaricales</taxon>
        <taxon>Marasmiineae</taxon>
        <taxon>Mycenaceae</taxon>
        <taxon>Mycena</taxon>
    </lineage>
</organism>
<reference evidence="1" key="1">
    <citation type="submission" date="2023-03" db="EMBL/GenBank/DDBJ databases">
        <title>Massive genome expansion in bonnet fungi (Mycena s.s.) driven by repeated elements and novel gene families across ecological guilds.</title>
        <authorList>
            <consortium name="Lawrence Berkeley National Laboratory"/>
            <person name="Harder C.B."/>
            <person name="Miyauchi S."/>
            <person name="Viragh M."/>
            <person name="Kuo A."/>
            <person name="Thoen E."/>
            <person name="Andreopoulos B."/>
            <person name="Lu D."/>
            <person name="Skrede I."/>
            <person name="Drula E."/>
            <person name="Henrissat B."/>
            <person name="Morin E."/>
            <person name="Kohler A."/>
            <person name="Barry K."/>
            <person name="LaButti K."/>
            <person name="Morin E."/>
            <person name="Salamov A."/>
            <person name="Lipzen A."/>
            <person name="Mereny Z."/>
            <person name="Hegedus B."/>
            <person name="Baldrian P."/>
            <person name="Stursova M."/>
            <person name="Weitz H."/>
            <person name="Taylor A."/>
            <person name="Grigoriev I.V."/>
            <person name="Nagy L.G."/>
            <person name="Martin F."/>
            <person name="Kauserud H."/>
        </authorList>
    </citation>
    <scope>NUCLEOTIDE SEQUENCE</scope>
    <source>
        <strain evidence="1">CBHHK182m</strain>
    </source>
</reference>
<gene>
    <name evidence="1" type="ORF">B0H16DRAFT_1629719</name>
</gene>
<evidence type="ECO:0000313" key="2">
    <source>
        <dbReference type="Proteomes" id="UP001215598"/>
    </source>
</evidence>